<dbReference type="GO" id="GO:0008270">
    <property type="term" value="F:zinc ion binding"/>
    <property type="evidence" value="ECO:0007669"/>
    <property type="project" value="UniProtKB-KW"/>
</dbReference>
<evidence type="ECO:0000256" key="5">
    <source>
        <dbReference type="SAM" id="MobiDB-lite"/>
    </source>
</evidence>
<evidence type="ECO:0000256" key="2">
    <source>
        <dbReference type="ARBA" id="ARBA00022771"/>
    </source>
</evidence>
<proteinExistence type="predicted"/>
<dbReference type="GO" id="GO:0005634">
    <property type="term" value="C:nucleus"/>
    <property type="evidence" value="ECO:0007669"/>
    <property type="project" value="TreeGrafter"/>
</dbReference>
<dbReference type="InterPro" id="IPR013083">
    <property type="entry name" value="Znf_RING/FYVE/PHD"/>
</dbReference>
<dbReference type="InterPro" id="IPR051834">
    <property type="entry name" value="RING_finger_E3_ligase"/>
</dbReference>
<evidence type="ECO:0000256" key="1">
    <source>
        <dbReference type="ARBA" id="ARBA00022723"/>
    </source>
</evidence>
<sequence length="290" mass="33037">MSSNNLALMNPRGGGRYGYLLGSSSPDHDRRHPIERPVVPHPLHRRPEEDLFGPWRLFEERVRTGPFGLTRFPLQPHSPVRILVLQGGSDARVNPGLMQFIRNSPPRIRGRWHVGHAPEAEEDTGLTEEEFKKAMKKLKKQVYNPPNHRKRTWKRGLFSSRTSSGGGAAAEGEKEDGKDCTVCLETFVANEPVLVTPCDHMFHRDCLEPWVRSHGKCPVCRFVLCERKENPLVRINDGGFSANHVRNDARGLYDHDYVEDDDLISDIITLIRAMEEAFNWVNDARAASYR</sequence>
<accession>A0A4S8JIV4</accession>
<dbReference type="PANTHER" id="PTHR45931:SF3">
    <property type="entry name" value="RING ZINC FINGER-CONTAINING PROTEIN"/>
    <property type="match status" value="1"/>
</dbReference>
<feature type="region of interest" description="Disordered" evidence="5">
    <location>
        <begin position="146"/>
        <end position="174"/>
    </location>
</feature>
<keyword evidence="3" id="KW-0862">Zinc</keyword>
<dbReference type="SUPFAM" id="SSF57850">
    <property type="entry name" value="RING/U-box"/>
    <property type="match status" value="1"/>
</dbReference>
<reference evidence="7 8" key="1">
    <citation type="journal article" date="2019" name="Nat. Plants">
        <title>Genome sequencing of Musa balbisiana reveals subgenome evolution and function divergence in polyploid bananas.</title>
        <authorList>
            <person name="Yao X."/>
        </authorList>
    </citation>
    <scope>NUCLEOTIDE SEQUENCE [LARGE SCALE GENOMIC DNA]</scope>
    <source>
        <strain evidence="8">cv. DH-PKW</strain>
        <tissue evidence="7">Leaves</tissue>
    </source>
</reference>
<protein>
    <recommendedName>
        <fullName evidence="6">RING-type domain-containing protein</fullName>
    </recommendedName>
</protein>
<evidence type="ECO:0000259" key="6">
    <source>
        <dbReference type="PROSITE" id="PS50089"/>
    </source>
</evidence>
<name>A0A4S8JIV4_MUSBA</name>
<feature type="domain" description="RING-type" evidence="6">
    <location>
        <begin position="180"/>
        <end position="221"/>
    </location>
</feature>
<comment type="caution">
    <text evidence="7">The sequence shown here is derived from an EMBL/GenBank/DDBJ whole genome shotgun (WGS) entry which is preliminary data.</text>
</comment>
<keyword evidence="8" id="KW-1185">Reference proteome</keyword>
<dbReference type="PROSITE" id="PS50089">
    <property type="entry name" value="ZF_RING_2"/>
    <property type="match status" value="1"/>
</dbReference>
<evidence type="ECO:0000313" key="7">
    <source>
        <dbReference type="EMBL" id="THU62007.1"/>
    </source>
</evidence>
<dbReference type="Gene3D" id="3.30.40.10">
    <property type="entry name" value="Zinc/RING finger domain, C3HC4 (zinc finger)"/>
    <property type="match status" value="1"/>
</dbReference>
<dbReference type="InterPro" id="IPR001841">
    <property type="entry name" value="Znf_RING"/>
</dbReference>
<evidence type="ECO:0000256" key="4">
    <source>
        <dbReference type="PROSITE-ProRule" id="PRU00175"/>
    </source>
</evidence>
<dbReference type="GO" id="GO:0061630">
    <property type="term" value="F:ubiquitin protein ligase activity"/>
    <property type="evidence" value="ECO:0007669"/>
    <property type="project" value="TreeGrafter"/>
</dbReference>
<dbReference type="AlphaFoldDB" id="A0A4S8JIV4"/>
<evidence type="ECO:0000313" key="8">
    <source>
        <dbReference type="Proteomes" id="UP000317650"/>
    </source>
</evidence>
<dbReference type="GO" id="GO:0006511">
    <property type="term" value="P:ubiquitin-dependent protein catabolic process"/>
    <property type="evidence" value="ECO:0007669"/>
    <property type="project" value="TreeGrafter"/>
</dbReference>
<keyword evidence="2 4" id="KW-0863">Zinc-finger</keyword>
<evidence type="ECO:0000256" key="3">
    <source>
        <dbReference type="ARBA" id="ARBA00022833"/>
    </source>
</evidence>
<dbReference type="STRING" id="52838.A0A4S8JIV4"/>
<keyword evidence="1" id="KW-0479">Metal-binding</keyword>
<dbReference type="PANTHER" id="PTHR45931">
    <property type="entry name" value="SI:CH211-59O9.10"/>
    <property type="match status" value="1"/>
</dbReference>
<organism evidence="7 8">
    <name type="scientific">Musa balbisiana</name>
    <name type="common">Banana</name>
    <dbReference type="NCBI Taxonomy" id="52838"/>
    <lineage>
        <taxon>Eukaryota</taxon>
        <taxon>Viridiplantae</taxon>
        <taxon>Streptophyta</taxon>
        <taxon>Embryophyta</taxon>
        <taxon>Tracheophyta</taxon>
        <taxon>Spermatophyta</taxon>
        <taxon>Magnoliopsida</taxon>
        <taxon>Liliopsida</taxon>
        <taxon>Zingiberales</taxon>
        <taxon>Musaceae</taxon>
        <taxon>Musa</taxon>
    </lineage>
</organism>
<dbReference type="SMART" id="SM00184">
    <property type="entry name" value="RING"/>
    <property type="match status" value="1"/>
</dbReference>
<dbReference type="Pfam" id="PF13639">
    <property type="entry name" value="zf-RING_2"/>
    <property type="match status" value="1"/>
</dbReference>
<dbReference type="EMBL" id="PYDT01000004">
    <property type="protein sequence ID" value="THU62007.1"/>
    <property type="molecule type" value="Genomic_DNA"/>
</dbReference>
<gene>
    <name evidence="7" type="ORF">C4D60_Mb01t00610</name>
</gene>
<dbReference type="Proteomes" id="UP000317650">
    <property type="component" value="Chromosome 1"/>
</dbReference>